<name>A0ACC1J1E7_9FUNG</name>
<protein>
    <submittedName>
        <fullName evidence="1">Box C/D snoRNA accumulation</fullName>
    </submittedName>
</protein>
<accession>A0ACC1J1E7</accession>
<dbReference type="EMBL" id="JANBPW010004972">
    <property type="protein sequence ID" value="KAJ1933669.1"/>
    <property type="molecule type" value="Genomic_DNA"/>
</dbReference>
<sequence>MSDQESGENRKSAAKKCQQCQTNDAKYRCPGCMARTCSVDCAKEHKFETGCSGQRDRTKFVKRADYDANTLFSDYGFLQELSRDHDTLTRIVNEQGVLTANKGKRRPNNAPNRPGGSVLTTAQKNVIARARANRNVNLRYLGPGIKRHAQNRTLWSNTHSRMVWTLEISVPELEGVPSKWVETGFHDVCHLGDLWERLLQLGSGDSRNPTDNTDSAIAGAAPPPRKRPKKEFVRITLPSDDGSGYTFKSGISHQTLDAIKGKFAGTAVSELTWLVKAQDMPANKPTFYRIDPRQPLHTQL</sequence>
<organism evidence="1 2">
    <name type="scientific">Linderina macrospora</name>
    <dbReference type="NCBI Taxonomy" id="4868"/>
    <lineage>
        <taxon>Eukaryota</taxon>
        <taxon>Fungi</taxon>
        <taxon>Fungi incertae sedis</taxon>
        <taxon>Zoopagomycota</taxon>
        <taxon>Kickxellomycotina</taxon>
        <taxon>Kickxellomycetes</taxon>
        <taxon>Kickxellales</taxon>
        <taxon>Kickxellaceae</taxon>
        <taxon>Linderina</taxon>
    </lineage>
</organism>
<feature type="non-terminal residue" evidence="1">
    <location>
        <position position="300"/>
    </location>
</feature>
<keyword evidence="2" id="KW-1185">Reference proteome</keyword>
<proteinExistence type="predicted"/>
<dbReference type="Proteomes" id="UP001150603">
    <property type="component" value="Unassembled WGS sequence"/>
</dbReference>
<reference evidence="1" key="1">
    <citation type="submission" date="2022-07" db="EMBL/GenBank/DDBJ databases">
        <title>Phylogenomic reconstructions and comparative analyses of Kickxellomycotina fungi.</title>
        <authorList>
            <person name="Reynolds N.K."/>
            <person name="Stajich J.E."/>
            <person name="Barry K."/>
            <person name="Grigoriev I.V."/>
            <person name="Crous P."/>
            <person name="Smith M.E."/>
        </authorList>
    </citation>
    <scope>NUCLEOTIDE SEQUENCE</scope>
    <source>
        <strain evidence="1">NRRL 5244</strain>
    </source>
</reference>
<evidence type="ECO:0000313" key="2">
    <source>
        <dbReference type="Proteomes" id="UP001150603"/>
    </source>
</evidence>
<evidence type="ECO:0000313" key="1">
    <source>
        <dbReference type="EMBL" id="KAJ1933669.1"/>
    </source>
</evidence>
<gene>
    <name evidence="1" type="primary">BCD1</name>
    <name evidence="1" type="ORF">FBU59_005954</name>
</gene>
<comment type="caution">
    <text evidence="1">The sequence shown here is derived from an EMBL/GenBank/DDBJ whole genome shotgun (WGS) entry which is preliminary data.</text>
</comment>